<feature type="domain" description="Microcystin LR degradation protein MlrC N-terminal" evidence="2">
    <location>
        <begin position="2"/>
        <end position="286"/>
    </location>
</feature>
<keyword evidence="4" id="KW-1185">Reference proteome</keyword>
<evidence type="ECO:0000259" key="1">
    <source>
        <dbReference type="Pfam" id="PF07171"/>
    </source>
</evidence>
<evidence type="ECO:0000313" key="3">
    <source>
        <dbReference type="EMBL" id="MFB5679988.1"/>
    </source>
</evidence>
<name>A0ABV5B2T2_9BACL</name>
<reference evidence="3 4" key="1">
    <citation type="submission" date="2024-09" db="EMBL/GenBank/DDBJ databases">
        <authorList>
            <person name="Ruan L."/>
        </authorList>
    </citation>
    <scope>NUCLEOTIDE SEQUENCE [LARGE SCALE GENOMIC DNA]</scope>
    <source>
        <strain evidence="3 4">D33</strain>
    </source>
</reference>
<dbReference type="InterPro" id="IPR010799">
    <property type="entry name" value="MlrC_C"/>
</dbReference>
<dbReference type="Pfam" id="PF07171">
    <property type="entry name" value="MlrC_C"/>
    <property type="match status" value="1"/>
</dbReference>
<proteinExistence type="predicted"/>
<dbReference type="Proteomes" id="UP001580407">
    <property type="component" value="Unassembled WGS sequence"/>
</dbReference>
<protein>
    <submittedName>
        <fullName evidence="3">M81 family metallopeptidase</fullName>
    </submittedName>
</protein>
<accession>A0ABV5B2T2</accession>
<evidence type="ECO:0000259" key="2">
    <source>
        <dbReference type="Pfam" id="PF07364"/>
    </source>
</evidence>
<organism evidence="3 4">
    <name type="scientific">Paenibacillus terreus</name>
    <dbReference type="NCBI Taxonomy" id="1387834"/>
    <lineage>
        <taxon>Bacteria</taxon>
        <taxon>Bacillati</taxon>
        <taxon>Bacillota</taxon>
        <taxon>Bacilli</taxon>
        <taxon>Bacillales</taxon>
        <taxon>Paenibacillaceae</taxon>
        <taxon>Paenibacillus</taxon>
    </lineage>
</organism>
<sequence>MKVLVGSFNAESNASVKKPCGLNDFVYKFGDEMIDEMKTKDLFEQHHIELLPTIYANGYAQGLVTKEAFDFISSAILQGVKENIHELDGIYLFLHGGSYIKDLEGGSGEHFLLREIRKITGPYFPIAVVMDPHGNTSEELISNSTIVRCYRQSPHTDIDETYRLVAKMLIELLNNRKNIKPVYRRVPILLGGERCVSTDEPLLSINKVLDKVEASPEILSVSYYIGYTRHDNYTCGAGVVVIPSEEEHTQYAETVAEEIADYVFSKRKEFHFTGNAMEPEEALQAAISFEESPVIMSDSGDNTTAGASGQSTFVLRQLLTRNQFGNKKILISAITDPQAVSILSKQDVGQKVDIELGAHSDLPSQQVRISGEVVSKGYVRNLKIFGSANENVGEVVTVRLNEYPIDVAVSNKFVSFAEMHQFTAANLDIHAYDIIVVKQGYIFPELNEISKLSIMSLTPGETYQYTEKIPYKRILRPMFPIDDI</sequence>
<dbReference type="EMBL" id="JBHILM010000003">
    <property type="protein sequence ID" value="MFB5679988.1"/>
    <property type="molecule type" value="Genomic_DNA"/>
</dbReference>
<dbReference type="Pfam" id="PF07364">
    <property type="entry name" value="DUF1485"/>
    <property type="match status" value="1"/>
</dbReference>
<feature type="domain" description="Microcystin LR degradation protein MlrC C-terminal" evidence="1">
    <location>
        <begin position="296"/>
        <end position="473"/>
    </location>
</feature>
<evidence type="ECO:0000313" key="4">
    <source>
        <dbReference type="Proteomes" id="UP001580407"/>
    </source>
</evidence>
<dbReference type="InterPro" id="IPR015995">
    <property type="entry name" value="MlrC_N"/>
</dbReference>
<dbReference type="RefSeq" id="WP_375523821.1">
    <property type="nucleotide sequence ID" value="NZ_JBHILM010000003.1"/>
</dbReference>
<comment type="caution">
    <text evidence="3">The sequence shown here is derived from an EMBL/GenBank/DDBJ whole genome shotgun (WGS) entry which is preliminary data.</text>
</comment>
<gene>
    <name evidence="3" type="ORF">ACE3NQ_03515</name>
</gene>